<evidence type="ECO:0000313" key="3">
    <source>
        <dbReference type="EMBL" id="MBJ3776037.1"/>
    </source>
</evidence>
<dbReference type="AlphaFoldDB" id="A0A934MD73"/>
<protein>
    <submittedName>
        <fullName evidence="3">Esterase-like activity of phytase family protein</fullName>
    </submittedName>
</protein>
<evidence type="ECO:0000313" key="4">
    <source>
        <dbReference type="Proteomes" id="UP000609531"/>
    </source>
</evidence>
<dbReference type="Proteomes" id="UP000609531">
    <property type="component" value="Unassembled WGS sequence"/>
</dbReference>
<dbReference type="InterPro" id="IPR027372">
    <property type="entry name" value="Phytase-like_dom"/>
</dbReference>
<dbReference type="RefSeq" id="WP_198881925.1">
    <property type="nucleotide sequence ID" value="NZ_JAEKJA010000007.1"/>
</dbReference>
<gene>
    <name evidence="3" type="ORF">JCR33_10085</name>
</gene>
<sequence length="292" mass="30916">MGGLVLNGPHGFGGFSGLLTEGERFLAVSDTGFWLTGRMLLDGGRLTGVADTDIVRRVDLAGRPITDKETGDAEALTRHGDGILAAQEHSGDLLLYPADGLAIRPGPPRRLPAASALRLGARSNGLEALATLPDGTVLIFLEGKAKTGPSIPAFRDPGVPFRVPRHGDWSITGADALPGGDVLIVERRYGGGLDVGLRVRRLGADAVRAGRDVDGPVLLDADFSAEIDNMEAISAEVVDGEILLTLMSDDNLSFLQRTLMLRFRVSDPRPRPKPLVRAGENRVHVGMPKDAG</sequence>
<comment type="caution">
    <text evidence="3">The sequence shown here is derived from an EMBL/GenBank/DDBJ whole genome shotgun (WGS) entry which is preliminary data.</text>
</comment>
<proteinExistence type="predicted"/>
<dbReference type="InterPro" id="IPR014567">
    <property type="entry name" value="UCP031900"/>
</dbReference>
<reference evidence="3" key="1">
    <citation type="submission" date="2020-12" db="EMBL/GenBank/DDBJ databases">
        <title>Bacterial taxonomy.</title>
        <authorList>
            <person name="Pan X."/>
        </authorList>
    </citation>
    <scope>NUCLEOTIDE SEQUENCE</scope>
    <source>
        <strain evidence="3">B2012</strain>
    </source>
</reference>
<dbReference type="EMBL" id="JAEKJA010000007">
    <property type="protein sequence ID" value="MBJ3776037.1"/>
    <property type="molecule type" value="Genomic_DNA"/>
</dbReference>
<name>A0A934MD73_9HYPH</name>
<dbReference type="PIRSF" id="PIRSF031900">
    <property type="entry name" value="UCP031900"/>
    <property type="match status" value="1"/>
</dbReference>
<accession>A0A934MD73</accession>
<evidence type="ECO:0000256" key="1">
    <source>
        <dbReference type="SAM" id="MobiDB-lite"/>
    </source>
</evidence>
<evidence type="ECO:0000259" key="2">
    <source>
        <dbReference type="Pfam" id="PF13449"/>
    </source>
</evidence>
<feature type="domain" description="Phytase-like" evidence="2">
    <location>
        <begin position="11"/>
        <end position="251"/>
    </location>
</feature>
<feature type="region of interest" description="Disordered" evidence="1">
    <location>
        <begin position="270"/>
        <end position="292"/>
    </location>
</feature>
<keyword evidence="4" id="KW-1185">Reference proteome</keyword>
<organism evidence="3 4">
    <name type="scientific">Acuticoccus mangrovi</name>
    <dbReference type="NCBI Taxonomy" id="2796142"/>
    <lineage>
        <taxon>Bacteria</taxon>
        <taxon>Pseudomonadati</taxon>
        <taxon>Pseudomonadota</taxon>
        <taxon>Alphaproteobacteria</taxon>
        <taxon>Hyphomicrobiales</taxon>
        <taxon>Amorphaceae</taxon>
        <taxon>Acuticoccus</taxon>
    </lineage>
</organism>
<dbReference type="Pfam" id="PF13449">
    <property type="entry name" value="Phytase-like"/>
    <property type="match status" value="1"/>
</dbReference>